<dbReference type="InterPro" id="IPR036879">
    <property type="entry name" value="TF_MADSbox_sf"/>
</dbReference>
<evidence type="ECO:0000256" key="1">
    <source>
        <dbReference type="SAM" id="MobiDB-lite"/>
    </source>
</evidence>
<organism evidence="2 3">
    <name type="scientific">Aspergillus tamarii</name>
    <dbReference type="NCBI Taxonomy" id="41984"/>
    <lineage>
        <taxon>Eukaryota</taxon>
        <taxon>Fungi</taxon>
        <taxon>Dikarya</taxon>
        <taxon>Ascomycota</taxon>
        <taxon>Pezizomycotina</taxon>
        <taxon>Eurotiomycetes</taxon>
        <taxon>Eurotiomycetidae</taxon>
        <taxon>Eurotiales</taxon>
        <taxon>Aspergillaceae</taxon>
        <taxon>Aspergillus</taxon>
        <taxon>Aspergillus subgen. Circumdati</taxon>
    </lineage>
</organism>
<protein>
    <submittedName>
        <fullName evidence="2">Uncharacterized protein</fullName>
    </submittedName>
</protein>
<dbReference type="SUPFAM" id="SSF55455">
    <property type="entry name" value="SRF-like"/>
    <property type="match status" value="1"/>
</dbReference>
<dbReference type="AlphaFoldDB" id="A0A5N6UNW8"/>
<sequence length="103" mass="11894">MATKKRPIHRRRSDSAKSKCQQRNRRMTTLFRKAFEYCLECEADVSVMLRVRHTGQIVYFNSDGDGWPLSQVQLTSCYPVPKQITWQELAAQYNLALKGLGKG</sequence>
<feature type="region of interest" description="Disordered" evidence="1">
    <location>
        <begin position="1"/>
        <end position="21"/>
    </location>
</feature>
<dbReference type="GO" id="GO:0003677">
    <property type="term" value="F:DNA binding"/>
    <property type="evidence" value="ECO:0007669"/>
    <property type="project" value="InterPro"/>
</dbReference>
<name>A0A5N6UNW8_ASPTM</name>
<accession>A0A5N6UNW8</accession>
<dbReference type="EMBL" id="ML738659">
    <property type="protein sequence ID" value="KAE8160324.1"/>
    <property type="molecule type" value="Genomic_DNA"/>
</dbReference>
<dbReference type="GO" id="GO:0045944">
    <property type="term" value="P:positive regulation of transcription by RNA polymerase II"/>
    <property type="evidence" value="ECO:0007669"/>
    <property type="project" value="UniProtKB-ARBA"/>
</dbReference>
<reference evidence="2 3" key="1">
    <citation type="submission" date="2019-04" db="EMBL/GenBank/DDBJ databases">
        <title>Friends and foes A comparative genomics study of 23 Aspergillus species from section Flavi.</title>
        <authorList>
            <consortium name="DOE Joint Genome Institute"/>
            <person name="Kjaerbolling I."/>
            <person name="Vesth T."/>
            <person name="Frisvad J.C."/>
            <person name="Nybo J.L."/>
            <person name="Theobald S."/>
            <person name="Kildgaard S."/>
            <person name="Isbrandt T."/>
            <person name="Kuo A."/>
            <person name="Sato A."/>
            <person name="Lyhne E.K."/>
            <person name="Kogle M.E."/>
            <person name="Wiebenga A."/>
            <person name="Kun R.S."/>
            <person name="Lubbers R.J."/>
            <person name="Makela M.R."/>
            <person name="Barry K."/>
            <person name="Chovatia M."/>
            <person name="Clum A."/>
            <person name="Daum C."/>
            <person name="Haridas S."/>
            <person name="He G."/>
            <person name="LaButti K."/>
            <person name="Lipzen A."/>
            <person name="Mondo S."/>
            <person name="Riley R."/>
            <person name="Salamov A."/>
            <person name="Simmons B.A."/>
            <person name="Magnuson J.K."/>
            <person name="Henrissat B."/>
            <person name="Mortensen U.H."/>
            <person name="Larsen T.O."/>
            <person name="Devries R.P."/>
            <person name="Grigoriev I.V."/>
            <person name="Machida M."/>
            <person name="Baker S.E."/>
            <person name="Andersen M.R."/>
        </authorList>
    </citation>
    <scope>NUCLEOTIDE SEQUENCE [LARGE SCALE GENOMIC DNA]</scope>
    <source>
        <strain evidence="2 3">CBS 117626</strain>
    </source>
</reference>
<gene>
    <name evidence="2" type="ORF">BDV40DRAFT_270796</name>
</gene>
<dbReference type="GO" id="GO:0046983">
    <property type="term" value="F:protein dimerization activity"/>
    <property type="evidence" value="ECO:0007669"/>
    <property type="project" value="InterPro"/>
</dbReference>
<keyword evidence="3" id="KW-1185">Reference proteome</keyword>
<dbReference type="OrthoDB" id="1898716at2759"/>
<proteinExistence type="predicted"/>
<dbReference type="Proteomes" id="UP000326950">
    <property type="component" value="Unassembled WGS sequence"/>
</dbReference>
<evidence type="ECO:0000313" key="3">
    <source>
        <dbReference type="Proteomes" id="UP000326950"/>
    </source>
</evidence>
<feature type="compositionally biased region" description="Basic residues" evidence="1">
    <location>
        <begin position="1"/>
        <end position="12"/>
    </location>
</feature>
<evidence type="ECO:0000313" key="2">
    <source>
        <dbReference type="EMBL" id="KAE8160324.1"/>
    </source>
</evidence>